<dbReference type="Gene3D" id="3.40.50.1460">
    <property type="match status" value="1"/>
</dbReference>
<feature type="domain" description="Caspase family p20" evidence="1">
    <location>
        <begin position="25"/>
        <end position="153"/>
    </location>
</feature>
<dbReference type="Proteomes" id="UP000189935">
    <property type="component" value="Chromosome I"/>
</dbReference>
<proteinExistence type="predicted"/>
<sequence length="430" mass="46519">MHRDVLFAFLAALFLNLFVVPAFADNRVALVVGNGAYSRAPHLLNPVHDAEDVAAALKRSGFEIIIATDLDKAGMEDAIIKFARATRSADVAMFYYSGHALQFEGINYLMPVDAQLNDEADLRRMVRLDGVVADMQQAKSLRILVLDSCRDNPLADQLKRSIGAARSASIGRGLAKIDSPEGMIVAYATQAGRTADDGDGRNSPYTAAFLKNVEAKEEIGTIFRRISAEVYQATHQAQLPELSLSLIGEFYLNGKLQITATPATTPAPVDPCAAASDHWKSTEAINTKPAYEDHLARFPTCSFASLARTRIASLSMPDAAKDGGRFDGIWLGTLVCEPTKSGLPGWKTELTGRVTDGVFHAEFGRVGKPGSQTFDGTIEPDGTADILQKGWSGNRDPFHRPLGTEFNNKYLTKFDGPTEVAPDLTVLLAT</sequence>
<dbReference type="PROSITE" id="PS50208">
    <property type="entry name" value="CASPASE_P20"/>
    <property type="match status" value="1"/>
</dbReference>
<evidence type="ECO:0000313" key="3">
    <source>
        <dbReference type="Proteomes" id="UP000189935"/>
    </source>
</evidence>
<dbReference type="GO" id="GO:0004197">
    <property type="term" value="F:cysteine-type endopeptidase activity"/>
    <property type="evidence" value="ECO:0007669"/>
    <property type="project" value="InterPro"/>
</dbReference>
<dbReference type="OrthoDB" id="9816009at2"/>
<accession>A0A1M7BTA7</accession>
<dbReference type="EMBL" id="LT670844">
    <property type="protein sequence ID" value="SHL58221.1"/>
    <property type="molecule type" value="Genomic_DNA"/>
</dbReference>
<dbReference type="Pfam" id="PF00656">
    <property type="entry name" value="Peptidase_C14"/>
    <property type="match status" value="1"/>
</dbReference>
<evidence type="ECO:0000259" key="1">
    <source>
        <dbReference type="PROSITE" id="PS50208"/>
    </source>
</evidence>
<gene>
    <name evidence="2" type="ORF">SAMN05444159_6279</name>
</gene>
<name>A0A1M7BTA7_9BRAD</name>
<evidence type="ECO:0000313" key="2">
    <source>
        <dbReference type="EMBL" id="SHL58221.1"/>
    </source>
</evidence>
<dbReference type="AlphaFoldDB" id="A0A1M7BTA7"/>
<reference evidence="2 3" key="1">
    <citation type="submission" date="2016-11" db="EMBL/GenBank/DDBJ databases">
        <authorList>
            <person name="Jaros S."/>
            <person name="Januszkiewicz K."/>
            <person name="Wedrychowicz H."/>
        </authorList>
    </citation>
    <scope>NUCLEOTIDE SEQUENCE [LARGE SCALE GENOMIC DNA]</scope>
    <source>
        <strain evidence="2 3">GAS499</strain>
    </source>
</reference>
<dbReference type="InterPro" id="IPR029030">
    <property type="entry name" value="Caspase-like_dom_sf"/>
</dbReference>
<dbReference type="PANTHER" id="PTHR22576:SF37">
    <property type="entry name" value="MUCOSA-ASSOCIATED LYMPHOID TISSUE LYMPHOMA TRANSLOCATION PROTEIN 1"/>
    <property type="match status" value="1"/>
</dbReference>
<dbReference type="RefSeq" id="WP_079543503.1">
    <property type="nucleotide sequence ID" value="NZ_LT670844.1"/>
</dbReference>
<dbReference type="PANTHER" id="PTHR22576">
    <property type="entry name" value="MUCOSA ASSOCIATED LYMPHOID TISSUE LYMPHOMA TRANSLOCATION PROTEIN 1/PARACASPASE"/>
    <property type="match status" value="1"/>
</dbReference>
<dbReference type="GO" id="GO:0006508">
    <property type="term" value="P:proteolysis"/>
    <property type="evidence" value="ECO:0007669"/>
    <property type="project" value="InterPro"/>
</dbReference>
<dbReference type="InterPro" id="IPR001309">
    <property type="entry name" value="Pept_C14_p20"/>
</dbReference>
<dbReference type="InterPro" id="IPR052039">
    <property type="entry name" value="Caspase-related_regulators"/>
</dbReference>
<organism evidence="2 3">
    <name type="scientific">Bradyrhizobium lablabi</name>
    <dbReference type="NCBI Taxonomy" id="722472"/>
    <lineage>
        <taxon>Bacteria</taxon>
        <taxon>Pseudomonadati</taxon>
        <taxon>Pseudomonadota</taxon>
        <taxon>Alphaproteobacteria</taxon>
        <taxon>Hyphomicrobiales</taxon>
        <taxon>Nitrobacteraceae</taxon>
        <taxon>Bradyrhizobium</taxon>
    </lineage>
</organism>
<protein>
    <submittedName>
        <fullName evidence="2">Caspase domain-containing protein</fullName>
    </submittedName>
</protein>
<dbReference type="InterPro" id="IPR011600">
    <property type="entry name" value="Pept_C14_caspase"/>
</dbReference>
<dbReference type="SUPFAM" id="SSF52129">
    <property type="entry name" value="Caspase-like"/>
    <property type="match status" value="1"/>
</dbReference>